<feature type="region of interest" description="Disordered" evidence="7">
    <location>
        <begin position="439"/>
        <end position="460"/>
    </location>
</feature>
<evidence type="ECO:0000256" key="1">
    <source>
        <dbReference type="ARBA" id="ARBA00004123"/>
    </source>
</evidence>
<dbReference type="SUPFAM" id="SSF52980">
    <property type="entry name" value="Restriction endonuclease-like"/>
    <property type="match status" value="1"/>
</dbReference>
<comment type="caution">
    <text evidence="9">The sequence shown here is derived from an EMBL/GenBank/DDBJ whole genome shotgun (WGS) entry which is preliminary data.</text>
</comment>
<evidence type="ECO:0000256" key="4">
    <source>
        <dbReference type="ARBA" id="ARBA00023125"/>
    </source>
</evidence>
<sequence>MAARWLAENALSSGGRVVVEGNEYYEAVRGYARLQRRTAPRLCTGDAAARRKDYESGVVVFASAVVVVADLLSGVLRPREALVCGDGAAVEFSVRLLRERGVPTRRPRSSKSSGEYDGRVVRVAPPEEEVEIEGLLGEDPWSLRRALWSFDSRSLLERCEELRETRAEKVKRRRSAGWLETEAFEAVFAAARRRATEPTPRLVRLCGLCRGRTVVVAADRRDAETVAGCLVLSRASQILVLTQAQLDARVDVVSELRATRVILLDDVEGVVPGAIRLETKRARRRQLSTEPRVLPPLVGGPPAKKRRRKVLVDARELRSPLPRLLHEAGCVLEVAALPIADFVLSRRCGVERKAVPADLLPSLDSGRLWNQLRLLVKAFQLPVLLLEYPAATRPLSDSVPDRCSETSAHAKLAKLAIEFPGVRFVWSPAPPRTVDLFDALSSDGDGDAEDPRMPDHPGDRDDDLARLLQKIPGCEPHVSKIITSTKSLRHFVNLSLDDRALIMGKQDAQCCHAFLHQNHKQPPKKTLRDYYLRL</sequence>
<reference evidence="9" key="1">
    <citation type="submission" date="2023-01" db="EMBL/GenBank/DDBJ databases">
        <title>Metagenome sequencing of chrysophaentin producing Chrysophaeum taylorii.</title>
        <authorList>
            <person name="Davison J."/>
            <person name="Bewley C."/>
        </authorList>
    </citation>
    <scope>NUCLEOTIDE SEQUENCE</scope>
    <source>
        <strain evidence="9">NIES-1699</strain>
    </source>
</reference>
<dbReference type="GO" id="GO:0003684">
    <property type="term" value="F:damaged DNA binding"/>
    <property type="evidence" value="ECO:0007669"/>
    <property type="project" value="TreeGrafter"/>
</dbReference>
<dbReference type="GO" id="GO:0000014">
    <property type="term" value="F:single-stranded DNA endodeoxyribonuclease activity"/>
    <property type="evidence" value="ECO:0007669"/>
    <property type="project" value="TreeGrafter"/>
</dbReference>
<dbReference type="InterPro" id="IPR006166">
    <property type="entry name" value="ERCC4_domain"/>
</dbReference>
<dbReference type="GO" id="GO:0000712">
    <property type="term" value="P:resolution of meiotic recombination intermediates"/>
    <property type="evidence" value="ECO:0007669"/>
    <property type="project" value="TreeGrafter"/>
</dbReference>
<keyword evidence="5" id="KW-0234">DNA repair</keyword>
<proteinExistence type="predicted"/>
<evidence type="ECO:0000256" key="5">
    <source>
        <dbReference type="ARBA" id="ARBA00023204"/>
    </source>
</evidence>
<feature type="compositionally biased region" description="Basic and acidic residues" evidence="7">
    <location>
        <begin position="449"/>
        <end position="460"/>
    </location>
</feature>
<protein>
    <recommendedName>
        <fullName evidence="8">ERCC4 domain-containing protein</fullName>
    </recommendedName>
</protein>
<keyword evidence="10" id="KW-1185">Reference proteome</keyword>
<evidence type="ECO:0000259" key="8">
    <source>
        <dbReference type="SMART" id="SM00891"/>
    </source>
</evidence>
<dbReference type="Gene3D" id="3.40.50.10130">
    <property type="match status" value="1"/>
</dbReference>
<dbReference type="GO" id="GO:1901255">
    <property type="term" value="P:nucleotide-excision repair involved in interstrand cross-link repair"/>
    <property type="evidence" value="ECO:0007669"/>
    <property type="project" value="TreeGrafter"/>
</dbReference>
<keyword evidence="3" id="KW-0378">Hydrolase</keyword>
<dbReference type="EMBL" id="JAQMWT010000365">
    <property type="protein sequence ID" value="KAJ8602857.1"/>
    <property type="molecule type" value="Genomic_DNA"/>
</dbReference>
<dbReference type="InterPro" id="IPR011335">
    <property type="entry name" value="Restrct_endonuc-II-like"/>
</dbReference>
<evidence type="ECO:0000256" key="3">
    <source>
        <dbReference type="ARBA" id="ARBA00022801"/>
    </source>
</evidence>
<gene>
    <name evidence="9" type="ORF">CTAYLR_008939</name>
</gene>
<feature type="domain" description="ERCC4" evidence="8">
    <location>
        <begin position="309"/>
        <end position="390"/>
    </location>
</feature>
<name>A0AAD7XKH3_9STRA</name>
<evidence type="ECO:0000256" key="2">
    <source>
        <dbReference type="ARBA" id="ARBA00022763"/>
    </source>
</evidence>
<evidence type="ECO:0000256" key="7">
    <source>
        <dbReference type="SAM" id="MobiDB-lite"/>
    </source>
</evidence>
<evidence type="ECO:0000313" key="10">
    <source>
        <dbReference type="Proteomes" id="UP001230188"/>
    </source>
</evidence>
<dbReference type="InterPro" id="IPR047520">
    <property type="entry name" value="XPF_nuclease"/>
</dbReference>
<accession>A0AAD7XKH3</accession>
<evidence type="ECO:0000256" key="6">
    <source>
        <dbReference type="ARBA" id="ARBA00023242"/>
    </source>
</evidence>
<dbReference type="AlphaFoldDB" id="A0AAD7XKH3"/>
<dbReference type="Gene3D" id="1.10.150.20">
    <property type="entry name" value="5' to 3' exonuclease, C-terminal subdomain"/>
    <property type="match status" value="1"/>
</dbReference>
<keyword evidence="6" id="KW-0539">Nucleus</keyword>
<dbReference type="PANTHER" id="PTHR10150:SF0">
    <property type="entry name" value="DNA REPAIR ENDONUCLEASE XPF"/>
    <property type="match status" value="1"/>
</dbReference>
<evidence type="ECO:0000313" key="9">
    <source>
        <dbReference type="EMBL" id="KAJ8602857.1"/>
    </source>
</evidence>
<keyword evidence="4" id="KW-0238">DNA-binding</keyword>
<dbReference type="PANTHER" id="PTHR10150">
    <property type="entry name" value="DNA REPAIR ENDONUCLEASE XPF"/>
    <property type="match status" value="1"/>
</dbReference>
<dbReference type="GO" id="GO:0000110">
    <property type="term" value="C:nucleotide-excision repair factor 1 complex"/>
    <property type="evidence" value="ECO:0007669"/>
    <property type="project" value="TreeGrafter"/>
</dbReference>
<dbReference type="Proteomes" id="UP001230188">
    <property type="component" value="Unassembled WGS sequence"/>
</dbReference>
<organism evidence="9 10">
    <name type="scientific">Chrysophaeum taylorii</name>
    <dbReference type="NCBI Taxonomy" id="2483200"/>
    <lineage>
        <taxon>Eukaryota</taxon>
        <taxon>Sar</taxon>
        <taxon>Stramenopiles</taxon>
        <taxon>Ochrophyta</taxon>
        <taxon>Pelagophyceae</taxon>
        <taxon>Pelagomonadales</taxon>
        <taxon>Pelagomonadaceae</taxon>
        <taxon>Chrysophaeum</taxon>
    </lineage>
</organism>
<dbReference type="GO" id="GO:0000724">
    <property type="term" value="P:double-strand break repair via homologous recombination"/>
    <property type="evidence" value="ECO:0007669"/>
    <property type="project" value="TreeGrafter"/>
</dbReference>
<dbReference type="Pfam" id="PF02732">
    <property type="entry name" value="ERCC4"/>
    <property type="match status" value="1"/>
</dbReference>
<keyword evidence="2" id="KW-0227">DNA damage</keyword>
<dbReference type="SMART" id="SM00891">
    <property type="entry name" value="ERCC4"/>
    <property type="match status" value="1"/>
</dbReference>
<dbReference type="GO" id="GO:0003697">
    <property type="term" value="F:single-stranded DNA binding"/>
    <property type="evidence" value="ECO:0007669"/>
    <property type="project" value="TreeGrafter"/>
</dbReference>
<comment type="subcellular location">
    <subcellularLocation>
        <location evidence="1">Nucleus</location>
    </subcellularLocation>
</comment>
<dbReference type="CDD" id="cd20078">
    <property type="entry name" value="XPF_nuclease_XPF_euk"/>
    <property type="match status" value="1"/>
</dbReference>